<dbReference type="AlphaFoldDB" id="A0A2N5GJJ8"/>
<evidence type="ECO:0000313" key="1">
    <source>
        <dbReference type="EMBL" id="PLR81329.1"/>
    </source>
</evidence>
<dbReference type="EMBL" id="PGVD01000045">
    <property type="protein sequence ID" value="PLR94893.1"/>
    <property type="molecule type" value="Genomic_DNA"/>
</dbReference>
<protein>
    <submittedName>
        <fullName evidence="1">Uncharacterized protein</fullName>
    </submittedName>
</protein>
<sequence>MSIPMKNTLTGETVNVASYVTEEQKRAWEERQKRTVYRKKNIIPFVACYHDPIMEVTQHLSLTEGGAVMKLLHYLKQNGKGKLSNAGKPLYQKDIQAILGRGSTQTKQIIKRLEYLSILIPTKEGRSKVFYINENFHCMGKLLKKPFTKLLKGRLSIIVDELPLNQLGFLYKILPYFHFEKCFLCHNPDEKDFSVIRKMNRGDLAKAINHNPDELTKIVKSLTKKGLIMTTESCGSLLYYVYPDLMYRKDSDGQDDYTRGLRAMFEEHLKGC</sequence>
<gene>
    <name evidence="1" type="ORF">CU635_15270</name>
    <name evidence="2" type="ORF">CVD25_15625</name>
</gene>
<reference evidence="1 3" key="1">
    <citation type="submission" date="2017-11" db="EMBL/GenBank/DDBJ databases">
        <title>Comparitive Functional Genomics of Dry Heat Resistant strains isolated from the Viking Spacecraft.</title>
        <authorList>
            <person name="Seuylemezian A."/>
            <person name="Cooper K."/>
            <person name="Vaishampayan P."/>
        </authorList>
    </citation>
    <scope>NUCLEOTIDE SEQUENCE [LARGE SCALE GENOMIC DNA]</scope>
    <source>
        <strain evidence="1 3">M4.6</strain>
    </source>
</reference>
<proteinExistence type="predicted"/>
<reference evidence="2 4" key="2">
    <citation type="submission" date="2017-12" db="EMBL/GenBank/DDBJ databases">
        <title>Comparative Functional Genomics of Dry Heat Resistant strains isolated from the Viking Spacecraft.</title>
        <authorList>
            <person name="Seuylemezian A."/>
            <person name="Cooper K."/>
            <person name="Vaishampayan P."/>
        </authorList>
    </citation>
    <scope>NUCLEOTIDE SEQUENCE [LARGE SCALE GENOMIC DNA]</scope>
    <source>
        <strain evidence="2 4">ATCC 29669</strain>
    </source>
</reference>
<name>A0A2N5GJJ8_9BACI</name>
<comment type="caution">
    <text evidence="1">The sequence shown here is derived from an EMBL/GenBank/DDBJ whole genome shotgun (WGS) entry which is preliminary data.</text>
</comment>
<dbReference type="EMBL" id="PGVA01000036">
    <property type="protein sequence ID" value="PLR81329.1"/>
    <property type="molecule type" value="Genomic_DNA"/>
</dbReference>
<evidence type="ECO:0000313" key="4">
    <source>
        <dbReference type="Proteomes" id="UP000235114"/>
    </source>
</evidence>
<dbReference type="RefSeq" id="WP_019155239.1">
    <property type="nucleotide sequence ID" value="NZ_PGVA01000036.1"/>
</dbReference>
<evidence type="ECO:0000313" key="2">
    <source>
        <dbReference type="EMBL" id="PLR94893.1"/>
    </source>
</evidence>
<organism evidence="1 3">
    <name type="scientific">Bacillus canaveralius</name>
    <dbReference type="NCBI Taxonomy" id="1403243"/>
    <lineage>
        <taxon>Bacteria</taxon>
        <taxon>Bacillati</taxon>
        <taxon>Bacillota</taxon>
        <taxon>Bacilli</taxon>
        <taxon>Bacillales</taxon>
        <taxon>Bacillaceae</taxon>
        <taxon>Bacillus</taxon>
    </lineage>
</organism>
<dbReference type="OrthoDB" id="2564399at2"/>
<accession>A0A2N5GJJ8</accession>
<dbReference type="Proteomes" id="UP000234951">
    <property type="component" value="Unassembled WGS sequence"/>
</dbReference>
<evidence type="ECO:0000313" key="3">
    <source>
        <dbReference type="Proteomes" id="UP000234951"/>
    </source>
</evidence>
<dbReference type="Proteomes" id="UP000235114">
    <property type="component" value="Unassembled WGS sequence"/>
</dbReference>
<keyword evidence="4" id="KW-1185">Reference proteome</keyword>